<comment type="caution">
    <text evidence="1">The sequence shown here is derived from an EMBL/GenBank/DDBJ whole genome shotgun (WGS) entry which is preliminary data.</text>
</comment>
<organism evidence="1 2">
    <name type="scientific">Streptomyces hygroscopicus</name>
    <dbReference type="NCBI Taxonomy" id="1912"/>
    <lineage>
        <taxon>Bacteria</taxon>
        <taxon>Bacillati</taxon>
        <taxon>Actinomycetota</taxon>
        <taxon>Actinomycetes</taxon>
        <taxon>Kitasatosporales</taxon>
        <taxon>Streptomycetaceae</taxon>
        <taxon>Streptomyces</taxon>
        <taxon>Streptomyces violaceusniger group</taxon>
    </lineage>
</organism>
<evidence type="ECO:0000313" key="1">
    <source>
        <dbReference type="EMBL" id="GHJ31004.1"/>
    </source>
</evidence>
<sequence>MARSDLDLRPPWLVGLEFEESDSGVFFVVRSVVGALLWVTSGGAGTTGPGSPSETRA</sequence>
<dbReference type="Proteomes" id="UP001054854">
    <property type="component" value="Unassembled WGS sequence"/>
</dbReference>
<dbReference type="EMBL" id="BNEK01000005">
    <property type="protein sequence ID" value="GHJ31004.1"/>
    <property type="molecule type" value="Genomic_DNA"/>
</dbReference>
<accession>A0ABQ3U5X5</accession>
<reference evidence="1" key="1">
    <citation type="submission" date="2024-05" db="EMBL/GenBank/DDBJ databases">
        <title>Whole genome shotgun sequence of Streptomyces hygroscopicus NBRC 113678.</title>
        <authorList>
            <person name="Komaki H."/>
            <person name="Tamura T."/>
        </authorList>
    </citation>
    <scope>NUCLEOTIDE SEQUENCE</scope>
    <source>
        <strain evidence="1">N11-34</strain>
    </source>
</reference>
<protein>
    <submittedName>
        <fullName evidence="1">Uncharacterized protein</fullName>
    </submittedName>
</protein>
<gene>
    <name evidence="1" type="ORF">TPA0910_54370</name>
</gene>
<name>A0ABQ3U5X5_STRHY</name>
<keyword evidence="2" id="KW-1185">Reference proteome</keyword>
<proteinExistence type="predicted"/>
<evidence type="ECO:0000313" key="2">
    <source>
        <dbReference type="Proteomes" id="UP001054854"/>
    </source>
</evidence>